<protein>
    <submittedName>
        <fullName evidence="2">Uncharacterized protein</fullName>
    </submittedName>
</protein>
<gene>
    <name evidence="2" type="ORF">POF45_04800</name>
</gene>
<proteinExistence type="predicted"/>
<evidence type="ECO:0000313" key="3">
    <source>
        <dbReference type="Proteomes" id="UP001159100"/>
    </source>
</evidence>
<dbReference type="Proteomes" id="UP001159100">
    <property type="component" value="Unassembled WGS sequence"/>
</dbReference>
<dbReference type="EMBL" id="JARBWL010000001">
    <property type="protein sequence ID" value="MDI2590755.1"/>
    <property type="molecule type" value="Genomic_DNA"/>
</dbReference>
<keyword evidence="1" id="KW-1133">Transmembrane helix</keyword>
<sequence>MTPERFHQLADAYGAELRRWPSAERTGAQALLDSGNAQALATLHQARLLDRLLDSHQVPAASPALVRSIVASATLTPAPSFWRRHMDWWSKAGFVGVGLAGIAAGMLVVSFGLPLMLPTSSEALPSIFEQSDADVVMSINAEETDQ</sequence>
<reference evidence="2 3" key="1">
    <citation type="submission" date="2023-02" db="EMBL/GenBank/DDBJ databases">
        <title>Pseudomonas chrutzelriedensis sp. nov., a potently antifungal strain isolated from moss.</title>
        <authorList>
            <person name="Schnyder A."/>
            <person name="Kalawong R."/>
            <person name="Eberl L."/>
            <person name="Agnoli K."/>
        </authorList>
    </citation>
    <scope>NUCLEOTIDE SEQUENCE [LARGE SCALE GENOMIC DNA]</scope>
    <source>
        <strain evidence="2 3">681</strain>
    </source>
</reference>
<organism evidence="2 3">
    <name type="scientific">Pseudomonas fungipugnans</name>
    <dbReference type="NCBI Taxonomy" id="3024217"/>
    <lineage>
        <taxon>Bacteria</taxon>
        <taxon>Pseudomonadati</taxon>
        <taxon>Pseudomonadota</taxon>
        <taxon>Gammaproteobacteria</taxon>
        <taxon>Pseudomonadales</taxon>
        <taxon>Pseudomonadaceae</taxon>
        <taxon>Pseudomonas</taxon>
    </lineage>
</organism>
<evidence type="ECO:0000313" key="2">
    <source>
        <dbReference type="EMBL" id="MDI2590755.1"/>
    </source>
</evidence>
<feature type="transmembrane region" description="Helical" evidence="1">
    <location>
        <begin position="92"/>
        <end position="117"/>
    </location>
</feature>
<keyword evidence="1" id="KW-0812">Transmembrane</keyword>
<accession>A0ABT6QIP6</accession>
<evidence type="ECO:0000256" key="1">
    <source>
        <dbReference type="SAM" id="Phobius"/>
    </source>
</evidence>
<comment type="caution">
    <text evidence="2">The sequence shown here is derived from an EMBL/GenBank/DDBJ whole genome shotgun (WGS) entry which is preliminary data.</text>
</comment>
<name>A0ABT6QIP6_9PSED</name>
<keyword evidence="1" id="KW-0472">Membrane</keyword>
<keyword evidence="3" id="KW-1185">Reference proteome</keyword>
<dbReference type="RefSeq" id="WP_259494839.1">
    <property type="nucleotide sequence ID" value="NZ_JARBWL010000001.1"/>
</dbReference>